<name>T0Z606_9ZZZZ</name>
<gene>
    <name evidence="1" type="ORF">B1A_16433</name>
</gene>
<protein>
    <submittedName>
        <fullName evidence="1">Protein containing DUF891</fullName>
    </submittedName>
</protein>
<accession>T0Z606</accession>
<sequence length="126" mass="14260">MIQEARVAASSSQQPEKEIQWIGSSLEDLQGFPDDARRSAGFQLRRVQHGLDPEDWKPFDELGAGVREARLSEDSGVFRVMYVAKFAEAVYVLHCFQKKTRTTSKPDKSITEARYRAVVAGRKSQK</sequence>
<dbReference type="InterPro" id="IPR009241">
    <property type="entry name" value="HigB-like"/>
</dbReference>
<organism evidence="1">
    <name type="scientific">mine drainage metagenome</name>
    <dbReference type="NCBI Taxonomy" id="410659"/>
    <lineage>
        <taxon>unclassified sequences</taxon>
        <taxon>metagenomes</taxon>
        <taxon>ecological metagenomes</taxon>
    </lineage>
</organism>
<comment type="caution">
    <text evidence="1">The sequence shown here is derived from an EMBL/GenBank/DDBJ whole genome shotgun (WGS) entry which is preliminary data.</text>
</comment>
<dbReference type="AlphaFoldDB" id="T0Z606"/>
<reference evidence="1" key="1">
    <citation type="submission" date="2013-08" db="EMBL/GenBank/DDBJ databases">
        <authorList>
            <person name="Mendez C."/>
            <person name="Richter M."/>
            <person name="Ferrer M."/>
            <person name="Sanchez J."/>
        </authorList>
    </citation>
    <scope>NUCLEOTIDE SEQUENCE</scope>
</reference>
<evidence type="ECO:0000313" key="1">
    <source>
        <dbReference type="EMBL" id="EQD40463.1"/>
    </source>
</evidence>
<dbReference type="Pfam" id="PF05973">
    <property type="entry name" value="Gp49"/>
    <property type="match status" value="1"/>
</dbReference>
<reference evidence="1" key="2">
    <citation type="journal article" date="2014" name="ISME J.">
        <title>Microbial stratification in low pH oxic and suboxic macroscopic growths along an acid mine drainage.</title>
        <authorList>
            <person name="Mendez-Garcia C."/>
            <person name="Mesa V."/>
            <person name="Sprenger R.R."/>
            <person name="Richter M."/>
            <person name="Diez M.S."/>
            <person name="Solano J."/>
            <person name="Bargiela R."/>
            <person name="Golyshina O.V."/>
            <person name="Manteca A."/>
            <person name="Ramos J.L."/>
            <person name="Gallego J.R."/>
            <person name="Llorente I."/>
            <person name="Martins Dos Santos V.A."/>
            <person name="Jensen O.N."/>
            <person name="Pelaez A.I."/>
            <person name="Sanchez J."/>
            <person name="Ferrer M."/>
        </authorList>
    </citation>
    <scope>NUCLEOTIDE SEQUENCE</scope>
</reference>
<proteinExistence type="predicted"/>
<dbReference type="EMBL" id="AUZX01012082">
    <property type="protein sequence ID" value="EQD40463.1"/>
    <property type="molecule type" value="Genomic_DNA"/>
</dbReference>